<proteinExistence type="predicted"/>
<dbReference type="Pfam" id="PF06568">
    <property type="entry name" value="YjiS-like"/>
    <property type="match status" value="1"/>
</dbReference>
<evidence type="ECO:0000313" key="3">
    <source>
        <dbReference type="Proteomes" id="UP001320702"/>
    </source>
</evidence>
<evidence type="ECO:0000313" key="2">
    <source>
        <dbReference type="EMBL" id="MCT4333935.1"/>
    </source>
</evidence>
<name>A0ABT2KDM0_9RHOB</name>
<dbReference type="RefSeq" id="WP_260277818.1">
    <property type="nucleotide sequence ID" value="NZ_JANAVZ010000007.1"/>
</dbReference>
<dbReference type="Proteomes" id="UP001320702">
    <property type="component" value="Unassembled WGS sequence"/>
</dbReference>
<dbReference type="InterPro" id="IPR009506">
    <property type="entry name" value="YjiS-like"/>
</dbReference>
<keyword evidence="3" id="KW-1185">Reference proteome</keyword>
<accession>A0ABT2KDM0</accession>
<comment type="caution">
    <text evidence="2">The sequence shown here is derived from an EMBL/GenBank/DDBJ whole genome shotgun (WGS) entry which is preliminary data.</text>
</comment>
<dbReference type="EMBL" id="JANAVZ010000007">
    <property type="protein sequence ID" value="MCT4333935.1"/>
    <property type="molecule type" value="Genomic_DNA"/>
</dbReference>
<reference evidence="2 3" key="1">
    <citation type="submission" date="2022-04" db="EMBL/GenBank/DDBJ databases">
        <title>Paracoccus sp. YLB-12 draft genome sequence.</title>
        <authorList>
            <person name="Yu L."/>
        </authorList>
    </citation>
    <scope>NUCLEOTIDE SEQUENCE [LARGE SCALE GENOMIC DNA]</scope>
    <source>
        <strain evidence="2 3">YLB-12</strain>
    </source>
</reference>
<protein>
    <submittedName>
        <fullName evidence="2">DUF1127 domain-containing protein</fullName>
    </submittedName>
</protein>
<organism evidence="2 3">
    <name type="scientific">Paracoccus maritimus</name>
    <dbReference type="NCBI Taxonomy" id="2933292"/>
    <lineage>
        <taxon>Bacteria</taxon>
        <taxon>Pseudomonadati</taxon>
        <taxon>Pseudomonadota</taxon>
        <taxon>Alphaproteobacteria</taxon>
        <taxon>Rhodobacterales</taxon>
        <taxon>Paracoccaceae</taxon>
        <taxon>Paracoccus</taxon>
    </lineage>
</organism>
<gene>
    <name evidence="2" type="ORF">MU516_13790</name>
</gene>
<evidence type="ECO:0000259" key="1">
    <source>
        <dbReference type="Pfam" id="PF06568"/>
    </source>
</evidence>
<feature type="domain" description="YjiS-like" evidence="1">
    <location>
        <begin position="19"/>
        <end position="55"/>
    </location>
</feature>
<sequence>MTTIALNEGFGLKEFFADLRADFADWLKRRETRAELNRLSERELEDIGLNRADIDGVVASI</sequence>